<comment type="caution">
    <text evidence="1">The sequence shown here is derived from an EMBL/GenBank/DDBJ whole genome shotgun (WGS) entry which is preliminary data.</text>
</comment>
<dbReference type="EMBL" id="CAKW01000022">
    <property type="protein sequence ID" value="CCJ71338.1"/>
    <property type="molecule type" value="Genomic_DNA"/>
</dbReference>
<name>K7ZY01_9ENTR</name>
<proteinExistence type="predicted"/>
<organism evidence="1 2">
    <name type="scientific">Cronobacter condimenti 1330</name>
    <dbReference type="NCBI Taxonomy" id="1073999"/>
    <lineage>
        <taxon>Bacteria</taxon>
        <taxon>Pseudomonadati</taxon>
        <taxon>Pseudomonadota</taxon>
        <taxon>Gammaproteobacteria</taxon>
        <taxon>Enterobacterales</taxon>
        <taxon>Enterobacteriaceae</taxon>
        <taxon>Cronobacter</taxon>
    </lineage>
</organism>
<dbReference type="AlphaFoldDB" id="K7ZY01"/>
<accession>K7ZY01</accession>
<dbReference type="Proteomes" id="UP000009340">
    <property type="component" value="Unassembled WGS sequence"/>
</dbReference>
<evidence type="ECO:0000313" key="1">
    <source>
        <dbReference type="EMBL" id="CCJ71338.1"/>
    </source>
</evidence>
<gene>
    <name evidence="1" type="ORF">BN137_675</name>
</gene>
<sequence>MDAARQGALHYLICPSDISKKTFHKILIQVNKARCKKRRRCR</sequence>
<reference evidence="1" key="1">
    <citation type="submission" date="2012-07" db="EMBL/GenBank/DDBJ databases">
        <authorList>
            <person name="Cummings C."/>
        </authorList>
    </citation>
    <scope>NUCLEOTIDE SEQUENCE</scope>
    <source>
        <strain evidence="1">1330</strain>
    </source>
</reference>
<protein>
    <submittedName>
        <fullName evidence="1">Uncharacterized protein</fullName>
    </submittedName>
</protein>
<evidence type="ECO:0000313" key="2">
    <source>
        <dbReference type="Proteomes" id="UP000009340"/>
    </source>
</evidence>